<dbReference type="EMBL" id="CP093442">
    <property type="protein sequence ID" value="UOF02009.1"/>
    <property type="molecule type" value="Genomic_DNA"/>
</dbReference>
<dbReference type="Proteomes" id="UP000830116">
    <property type="component" value="Chromosome"/>
</dbReference>
<sequence length="195" mass="21399">MKNLKLIFCSLMIMSMTAACAKKDSEFAARYARNRMGAPVADGKKTQEAAENAEAQGLLADVVRIESAYNNSQSAKIEAFVLINDQEMLVSTTHARNSGNYDASGVAQGTVEKAGFTIVFRSFCASNTELACSRYYASLEIYKNGALVIQEGVLRDFVDPDKNRYQWYAPDSAKSFEALTNVLYEASLVDVESLP</sequence>
<name>A0ABY4CC38_9BACT</name>
<evidence type="ECO:0000313" key="3">
    <source>
        <dbReference type="Proteomes" id="UP000830116"/>
    </source>
</evidence>
<keyword evidence="3" id="KW-1185">Reference proteome</keyword>
<dbReference type="PROSITE" id="PS51257">
    <property type="entry name" value="PROKAR_LIPOPROTEIN"/>
    <property type="match status" value="1"/>
</dbReference>
<evidence type="ECO:0008006" key="4">
    <source>
        <dbReference type="Google" id="ProtNLM"/>
    </source>
</evidence>
<protein>
    <recommendedName>
        <fullName evidence="4">DUF4468 domain-containing protein</fullName>
    </recommendedName>
</protein>
<accession>A0ABY4CC38</accession>
<feature type="chain" id="PRO_5046839755" description="DUF4468 domain-containing protein" evidence="1">
    <location>
        <begin position="22"/>
        <end position="195"/>
    </location>
</feature>
<gene>
    <name evidence="2" type="ORF">MNR06_03455</name>
</gene>
<organism evidence="2 3">
    <name type="scientific">Bdellovibrio reynosensis</name>
    <dbReference type="NCBI Taxonomy" id="2835041"/>
    <lineage>
        <taxon>Bacteria</taxon>
        <taxon>Pseudomonadati</taxon>
        <taxon>Bdellovibrionota</taxon>
        <taxon>Bdellovibrionia</taxon>
        <taxon>Bdellovibrionales</taxon>
        <taxon>Pseudobdellovibrionaceae</taxon>
        <taxon>Bdellovibrio</taxon>
    </lineage>
</organism>
<reference evidence="2" key="1">
    <citation type="submission" date="2022-03" db="EMBL/GenBank/DDBJ databases">
        <title>Genome Identification and Characterization of new species Bdellovibrio reynosense LBG001 sp. nov. from a Mexico soil sample.</title>
        <authorList>
            <person name="Camilli A."/>
            <person name="Ajao Y."/>
            <person name="Guo X."/>
        </authorList>
    </citation>
    <scope>NUCLEOTIDE SEQUENCE</scope>
    <source>
        <strain evidence="2">LBG001</strain>
    </source>
</reference>
<evidence type="ECO:0000256" key="1">
    <source>
        <dbReference type="SAM" id="SignalP"/>
    </source>
</evidence>
<evidence type="ECO:0000313" key="2">
    <source>
        <dbReference type="EMBL" id="UOF02009.1"/>
    </source>
</evidence>
<dbReference type="RefSeq" id="WP_243538627.1">
    <property type="nucleotide sequence ID" value="NZ_CP093442.1"/>
</dbReference>
<proteinExistence type="predicted"/>
<keyword evidence="1" id="KW-0732">Signal</keyword>
<feature type="signal peptide" evidence="1">
    <location>
        <begin position="1"/>
        <end position="21"/>
    </location>
</feature>